<organism evidence="2">
    <name type="scientific">Anopheles funestus</name>
    <name type="common">African malaria mosquito</name>
    <dbReference type="NCBI Taxonomy" id="62324"/>
    <lineage>
        <taxon>Eukaryota</taxon>
        <taxon>Metazoa</taxon>
        <taxon>Ecdysozoa</taxon>
        <taxon>Arthropoda</taxon>
        <taxon>Hexapoda</taxon>
        <taxon>Insecta</taxon>
        <taxon>Pterygota</taxon>
        <taxon>Neoptera</taxon>
        <taxon>Endopterygota</taxon>
        <taxon>Diptera</taxon>
        <taxon>Nematocera</taxon>
        <taxon>Culicoidea</taxon>
        <taxon>Culicidae</taxon>
        <taxon>Anophelinae</taxon>
        <taxon>Anopheles</taxon>
    </lineage>
</organism>
<feature type="signal peptide" evidence="1">
    <location>
        <begin position="1"/>
        <end position="24"/>
    </location>
</feature>
<dbReference type="VEuPathDB" id="VectorBase:AFUN011092"/>
<evidence type="ECO:0000256" key="1">
    <source>
        <dbReference type="SAM" id="SignalP"/>
    </source>
</evidence>
<name>A0A182RXS4_ANOFN</name>
<protein>
    <submittedName>
        <fullName evidence="2">Uncharacterized protein</fullName>
    </submittedName>
</protein>
<evidence type="ECO:0000313" key="2">
    <source>
        <dbReference type="EnsemblMetazoa" id="AFUN011092-PA"/>
    </source>
</evidence>
<proteinExistence type="predicted"/>
<feature type="chain" id="PRO_5021246816" evidence="1">
    <location>
        <begin position="25"/>
        <end position="131"/>
    </location>
</feature>
<accession>A0A182RXS4</accession>
<dbReference type="EnsemblMetazoa" id="AFUN011092-RA">
    <property type="protein sequence ID" value="AFUN011092-PA"/>
    <property type="gene ID" value="AFUN011092"/>
</dbReference>
<dbReference type="VEuPathDB" id="VectorBase:AFUN2_011495"/>
<keyword evidence="1" id="KW-0732">Signal</keyword>
<reference evidence="2" key="1">
    <citation type="submission" date="2020-05" db="UniProtKB">
        <authorList>
            <consortium name="EnsemblMetazoa"/>
        </authorList>
    </citation>
    <scope>IDENTIFICATION</scope>
    <source>
        <strain evidence="2">FUMOZ</strain>
    </source>
</reference>
<sequence length="131" mass="14728">MKQQHRTTASIGLLLCLVIGLAVGAPQQADTIEKHDHDEIRTIVTDLLASGTYISLDEHQIRFIKDVLFEKFLFVTEDGFIITLSTEIVIDKNYKPKVVSYFDIRDDDAQKVLLSLLGGGNIKTLTVKKLR</sequence>
<dbReference type="AlphaFoldDB" id="A0A182RXS4"/>